<dbReference type="Pfam" id="PF01738">
    <property type="entry name" value="DLH"/>
    <property type="match status" value="1"/>
</dbReference>
<accession>A0A7W9BSL2</accession>
<dbReference type="SUPFAM" id="SSF53474">
    <property type="entry name" value="alpha/beta-Hydrolases"/>
    <property type="match status" value="1"/>
</dbReference>
<gene>
    <name evidence="2" type="ORF">FHS99_001321</name>
</gene>
<dbReference type="EMBL" id="JACIJR010000003">
    <property type="protein sequence ID" value="MBB5728843.1"/>
    <property type="molecule type" value="Genomic_DNA"/>
</dbReference>
<dbReference type="Gene3D" id="3.40.50.1820">
    <property type="entry name" value="alpha/beta hydrolase"/>
    <property type="match status" value="1"/>
</dbReference>
<dbReference type="PANTHER" id="PTHR46623">
    <property type="entry name" value="CARBOXYMETHYLENEBUTENOLIDASE-RELATED"/>
    <property type="match status" value="1"/>
</dbReference>
<dbReference type="InterPro" id="IPR002925">
    <property type="entry name" value="Dienelactn_hydro"/>
</dbReference>
<organism evidence="2 3">
    <name type="scientific">Sphingomonas prati</name>
    <dbReference type="NCBI Taxonomy" id="1843237"/>
    <lineage>
        <taxon>Bacteria</taxon>
        <taxon>Pseudomonadati</taxon>
        <taxon>Pseudomonadota</taxon>
        <taxon>Alphaproteobacteria</taxon>
        <taxon>Sphingomonadales</taxon>
        <taxon>Sphingomonadaceae</taxon>
        <taxon>Sphingomonas</taxon>
    </lineage>
</organism>
<protein>
    <submittedName>
        <fullName evidence="2">Carboxymethylenebutenolidase</fullName>
        <ecNumber evidence="2">3.1.1.45</ecNumber>
    </submittedName>
</protein>
<dbReference type="InterPro" id="IPR029058">
    <property type="entry name" value="AB_hydrolase_fold"/>
</dbReference>
<dbReference type="InterPro" id="IPR051049">
    <property type="entry name" value="Dienelactone_hydrolase-like"/>
</dbReference>
<comment type="caution">
    <text evidence="2">The sequence shown here is derived from an EMBL/GenBank/DDBJ whole genome shotgun (WGS) entry which is preliminary data.</text>
</comment>
<dbReference type="Proteomes" id="UP000546701">
    <property type="component" value="Unassembled WGS sequence"/>
</dbReference>
<dbReference type="PANTHER" id="PTHR46623:SF6">
    <property type="entry name" value="ALPHA_BETA-HYDROLASES SUPERFAMILY PROTEIN"/>
    <property type="match status" value="1"/>
</dbReference>
<keyword evidence="3" id="KW-1185">Reference proteome</keyword>
<evidence type="ECO:0000313" key="2">
    <source>
        <dbReference type="EMBL" id="MBB5728843.1"/>
    </source>
</evidence>
<proteinExistence type="predicted"/>
<dbReference type="AlphaFoldDB" id="A0A7W9BSL2"/>
<name>A0A7W9BSL2_9SPHN</name>
<evidence type="ECO:0000313" key="3">
    <source>
        <dbReference type="Proteomes" id="UP000546701"/>
    </source>
</evidence>
<sequence>MGDRIEIATLDGNDMMPAYRAQPDGTLKGAIVVIQEIFGINAGIREKADRWASLGYLAIAPDLFWRMEPGVELDPDVPAEMERAFGFYKQFDLDAAMRDVEATIKAARGDAAKVGVVGYCLGGLIAYLAATRTDADASVGYYGGGINQKLGEAHAIGKPLMLHFAGDDHFIDAAAREAIGEGLGSNSHVTIHDYAGVDHGFAATSGSRRVDDAARLADGRTEAFFAEYIG</sequence>
<keyword evidence="2" id="KW-0378">Hydrolase</keyword>
<dbReference type="GO" id="GO:0008806">
    <property type="term" value="F:carboxymethylenebutenolidase activity"/>
    <property type="evidence" value="ECO:0007669"/>
    <property type="project" value="UniProtKB-EC"/>
</dbReference>
<dbReference type="EC" id="3.1.1.45" evidence="2"/>
<feature type="domain" description="Dienelactone hydrolase" evidence="1">
    <location>
        <begin position="16"/>
        <end position="228"/>
    </location>
</feature>
<evidence type="ECO:0000259" key="1">
    <source>
        <dbReference type="Pfam" id="PF01738"/>
    </source>
</evidence>
<dbReference type="RefSeq" id="WP_373285300.1">
    <property type="nucleotide sequence ID" value="NZ_BMJP01000002.1"/>
</dbReference>
<reference evidence="2 3" key="1">
    <citation type="submission" date="2020-08" db="EMBL/GenBank/DDBJ databases">
        <title>Genomic Encyclopedia of Type Strains, Phase IV (KMG-IV): sequencing the most valuable type-strain genomes for metagenomic binning, comparative biology and taxonomic classification.</title>
        <authorList>
            <person name="Goeker M."/>
        </authorList>
    </citation>
    <scope>NUCLEOTIDE SEQUENCE [LARGE SCALE GENOMIC DNA]</scope>
    <source>
        <strain evidence="2 3">DSM 103336</strain>
    </source>
</reference>